<organism evidence="1 2">
    <name type="scientific">Arthrobacter alpinus</name>
    <dbReference type="NCBI Taxonomy" id="656366"/>
    <lineage>
        <taxon>Bacteria</taxon>
        <taxon>Bacillati</taxon>
        <taxon>Actinomycetota</taxon>
        <taxon>Actinomycetes</taxon>
        <taxon>Micrococcales</taxon>
        <taxon>Micrococcaceae</taxon>
        <taxon>Arthrobacter</taxon>
    </lineage>
</organism>
<dbReference type="AlphaFoldDB" id="A0A0U3PWA4"/>
<accession>A0A1H5N2C7</accession>
<accession>A0A0U3PWA4</accession>
<dbReference type="Proteomes" id="UP000182725">
    <property type="component" value="Unassembled WGS sequence"/>
</dbReference>
<reference evidence="1 2" key="1">
    <citation type="submission" date="2016-10" db="EMBL/GenBank/DDBJ databases">
        <authorList>
            <person name="de Groot N.N."/>
        </authorList>
    </citation>
    <scope>NUCLEOTIDE SEQUENCE [LARGE SCALE GENOMIC DNA]</scope>
    <source>
        <strain evidence="1 2">DSM 22274</strain>
    </source>
</reference>
<protein>
    <submittedName>
        <fullName evidence="1">Uncharacterized protein</fullName>
    </submittedName>
</protein>
<evidence type="ECO:0000313" key="2">
    <source>
        <dbReference type="Proteomes" id="UP000182725"/>
    </source>
</evidence>
<sequence length="64" mass="6888">MNRVMVDCRKTPSEANCQVTIAGSPEEVMALAVWHDVNAHGHVDGPELRAAIEKDMTPVDAAMA</sequence>
<dbReference type="OrthoDB" id="9182871at2"/>
<dbReference type="RefSeq" id="WP_044579739.1">
    <property type="nucleotide sequence ID" value="NZ_CP013745.1"/>
</dbReference>
<proteinExistence type="predicted"/>
<name>A0A0U3PWA4_9MICC</name>
<dbReference type="KEGG" id="arw:MB46_15560"/>
<evidence type="ECO:0000313" key="1">
    <source>
        <dbReference type="EMBL" id="SEE95742.1"/>
    </source>
</evidence>
<gene>
    <name evidence="1" type="ORF">SAMN04489740_3327</name>
</gene>
<dbReference type="EMBL" id="FNTV01000001">
    <property type="protein sequence ID" value="SEE95742.1"/>
    <property type="molecule type" value="Genomic_DNA"/>
</dbReference>